<dbReference type="AlphaFoldDB" id="A0AAJ2UBE6"/>
<feature type="domain" description="Phage replisome organiser N-terminal" evidence="2">
    <location>
        <begin position="6"/>
        <end position="125"/>
    </location>
</feature>
<sequence>MAEIHWIKLKTTMFDDEKIRLIQSVPESDSILIIWIRLLVLAGKTNDDGLIYIQRNMPYTDEMLATLFNKPLNVVRLAITTLNKFNMIDIGQDGIIAITNWEKHQNIDGMEKIREQNRLRLRKFRSKQKELPSSNKQKDVTLHETLRNAIDTDTDTESDIDKNIMSGKPDESISPNITIAKKALNYFNQQSNRKFNLLAKKNTKPIIARLNEGFSPEDLKTVIDRACSHWKGKAEYEQFLRPETIFNGRFDERLNNTIKWEYKQADVKQKEIAIDYGSAEKIDNQVALDALEKYKAGKS</sequence>
<dbReference type="Pfam" id="PF09681">
    <property type="entry name" value="Phage_rep_org_N"/>
    <property type="match status" value="1"/>
</dbReference>
<dbReference type="NCBIfam" id="TIGR01714">
    <property type="entry name" value="phage_rep_org_N"/>
    <property type="match status" value="1"/>
</dbReference>
<comment type="caution">
    <text evidence="3">The sequence shown here is derived from an EMBL/GenBank/DDBJ whole genome shotgun (WGS) entry which is preliminary data.</text>
</comment>
<dbReference type="PANTHER" id="PTHR37293">
    <property type="entry name" value="PHAGE REPLICATION PROTEIN-RELATED"/>
    <property type="match status" value="1"/>
</dbReference>
<evidence type="ECO:0000259" key="2">
    <source>
        <dbReference type="Pfam" id="PF09681"/>
    </source>
</evidence>
<dbReference type="Pfam" id="PF09524">
    <property type="entry name" value="Phg_2220_C"/>
    <property type="match status" value="1"/>
</dbReference>
<dbReference type="NCBIfam" id="TIGR02220">
    <property type="entry name" value="phg_TIGR02220"/>
    <property type="match status" value="1"/>
</dbReference>
<dbReference type="RefSeq" id="WP_317768222.1">
    <property type="nucleotide sequence ID" value="NZ_WERV01000004.1"/>
</dbReference>
<dbReference type="InterPro" id="IPR053162">
    <property type="entry name" value="DnaD"/>
</dbReference>
<organism evidence="3 4">
    <name type="scientific">Oenococcus oeni</name>
    <name type="common">Leuconostoc oenos</name>
    <dbReference type="NCBI Taxonomy" id="1247"/>
    <lineage>
        <taxon>Bacteria</taxon>
        <taxon>Bacillati</taxon>
        <taxon>Bacillota</taxon>
        <taxon>Bacilli</taxon>
        <taxon>Lactobacillales</taxon>
        <taxon>Lactobacillaceae</taxon>
        <taxon>Oenococcus</taxon>
    </lineage>
</organism>
<protein>
    <submittedName>
        <fullName evidence="3">Replication protein</fullName>
    </submittedName>
</protein>
<proteinExistence type="predicted"/>
<reference evidence="3" key="1">
    <citation type="submission" date="2019-10" db="EMBL/GenBank/DDBJ databases">
        <title>Malate fermentation in French cider.</title>
        <authorList>
            <person name="Cousin F.J."/>
            <person name="Medina Fernandez S."/>
            <person name="Misery B."/>
            <person name="Laplace J.-M."/>
            <person name="Cretenet M."/>
        </authorList>
    </citation>
    <scope>NUCLEOTIDE SEQUENCE</scope>
    <source>
        <strain evidence="3">UCMA15129</strain>
    </source>
</reference>
<gene>
    <name evidence="3" type="ORF">GA838_05755</name>
</gene>
<evidence type="ECO:0000313" key="3">
    <source>
        <dbReference type="EMBL" id="MDV7715261.1"/>
    </source>
</evidence>
<accession>A0AAJ2UBE6</accession>
<dbReference type="PANTHER" id="PTHR37293:SF7">
    <property type="entry name" value="HYPOTHETICAL PHAGE PROTEIN"/>
    <property type="match status" value="1"/>
</dbReference>
<name>A0AAJ2UBE6_OENOE</name>
<evidence type="ECO:0000259" key="1">
    <source>
        <dbReference type="Pfam" id="PF09524"/>
    </source>
</evidence>
<dbReference type="Proteomes" id="UP001281024">
    <property type="component" value="Unassembled WGS sequence"/>
</dbReference>
<dbReference type="InterPro" id="IPR011741">
    <property type="entry name" value="Phg_2220_C"/>
</dbReference>
<feature type="domain" description="Phage conserved hypothetical protein C-terminal" evidence="1">
    <location>
        <begin position="184"/>
        <end position="252"/>
    </location>
</feature>
<dbReference type="EMBL" id="WERV01000004">
    <property type="protein sequence ID" value="MDV7715261.1"/>
    <property type="molecule type" value="Genomic_DNA"/>
</dbReference>
<dbReference type="InterPro" id="IPR010056">
    <property type="entry name" value="Phage_rep_org__N"/>
</dbReference>
<evidence type="ECO:0000313" key="4">
    <source>
        <dbReference type="Proteomes" id="UP001281024"/>
    </source>
</evidence>